<feature type="disulfide bond" evidence="17">
    <location>
        <begin position="122"/>
        <end position="318"/>
    </location>
</feature>
<keyword evidence="9 18" id="KW-0560">Oxidoreductase</keyword>
<comment type="catalytic activity">
    <reaction evidence="1 18">
        <text>2 a phenolic donor + H2O2 = 2 a phenolic radical donor + 2 H2O</text>
        <dbReference type="Rhea" id="RHEA:56136"/>
        <dbReference type="ChEBI" id="CHEBI:15377"/>
        <dbReference type="ChEBI" id="CHEBI:16240"/>
        <dbReference type="ChEBI" id="CHEBI:139520"/>
        <dbReference type="ChEBI" id="CHEBI:139521"/>
        <dbReference type="EC" id="1.11.1.7"/>
    </reaction>
</comment>
<keyword evidence="8 15" id="KW-0106">Calcium</keyword>
<evidence type="ECO:0000256" key="2">
    <source>
        <dbReference type="ARBA" id="ARBA00002322"/>
    </source>
</evidence>
<dbReference type="STRING" id="3476.A0A2P5D9H7"/>
<comment type="cofactor">
    <cofactor evidence="15 18">
        <name>Ca(2+)</name>
        <dbReference type="ChEBI" id="CHEBI:29108"/>
    </cofactor>
    <text evidence="15 18">Binds 2 calcium ions per subunit.</text>
</comment>
<feature type="chain" id="PRO_5015020863" description="Peroxidase" evidence="18">
    <location>
        <begin position="27"/>
        <end position="322"/>
    </location>
</feature>
<dbReference type="Proteomes" id="UP000237105">
    <property type="component" value="Unassembled WGS sequence"/>
</dbReference>
<dbReference type="InterPro" id="IPR010255">
    <property type="entry name" value="Haem_peroxidase_sf"/>
</dbReference>
<evidence type="ECO:0000256" key="11">
    <source>
        <dbReference type="ARBA" id="ARBA00023157"/>
    </source>
</evidence>
<evidence type="ECO:0000256" key="3">
    <source>
        <dbReference type="ARBA" id="ARBA00006873"/>
    </source>
</evidence>
<evidence type="ECO:0000256" key="9">
    <source>
        <dbReference type="ARBA" id="ARBA00023002"/>
    </source>
</evidence>
<feature type="active site" description="Proton acceptor" evidence="13">
    <location>
        <position position="68"/>
    </location>
</feature>
<dbReference type="InterPro" id="IPR000823">
    <property type="entry name" value="Peroxidase_pln"/>
</dbReference>
<comment type="subcellular location">
    <subcellularLocation>
        <location evidence="18">Secreted</location>
    </subcellularLocation>
</comment>
<dbReference type="OrthoDB" id="2113341at2759"/>
<feature type="disulfide bond" evidence="17">
    <location>
        <begin position="37"/>
        <end position="116"/>
    </location>
</feature>
<evidence type="ECO:0000256" key="16">
    <source>
        <dbReference type="PIRSR" id="PIRSR600823-4"/>
    </source>
</evidence>
<feature type="binding site" evidence="15">
    <location>
        <position position="90"/>
    </location>
    <ligand>
        <name>Ca(2+)</name>
        <dbReference type="ChEBI" id="CHEBI:29108"/>
        <label>1</label>
    </ligand>
</feature>
<evidence type="ECO:0000256" key="5">
    <source>
        <dbReference type="ARBA" id="ARBA00022559"/>
    </source>
</evidence>
<feature type="binding site" description="axial binding residue" evidence="15">
    <location>
        <position position="193"/>
    </location>
    <ligand>
        <name>heme b</name>
        <dbReference type="ChEBI" id="CHEBI:60344"/>
    </ligand>
    <ligandPart>
        <name>Fe</name>
        <dbReference type="ChEBI" id="CHEBI:18248"/>
    </ligandPart>
</feature>
<dbReference type="FunFam" id="1.10.420.10:FF:000006">
    <property type="entry name" value="Peroxidase"/>
    <property type="match status" value="1"/>
</dbReference>
<dbReference type="GO" id="GO:0005576">
    <property type="term" value="C:extracellular region"/>
    <property type="evidence" value="ECO:0007669"/>
    <property type="project" value="UniProtKB-SubCell"/>
</dbReference>
<proteinExistence type="inferred from homology"/>
<keyword evidence="7 15" id="KW-0479">Metal-binding</keyword>
<keyword evidence="18" id="KW-0732">Signal</keyword>
<comment type="function">
    <text evidence="2">Removal of H(2)O(2), oxidation of toxic reductants, biosynthesis and degradation of lignin, suberization, auxin catabolism, response to environmental stresses such as wounding, pathogen attack and oxidative stress. These functions might be dependent on each isozyme/isoform in each plant tissue.</text>
</comment>
<evidence type="ECO:0000256" key="8">
    <source>
        <dbReference type="ARBA" id="ARBA00022837"/>
    </source>
</evidence>
<feature type="site" description="Transition state stabilizer" evidence="16">
    <location>
        <position position="64"/>
    </location>
</feature>
<evidence type="ECO:0000256" key="6">
    <source>
        <dbReference type="ARBA" id="ARBA00022617"/>
    </source>
</evidence>
<dbReference type="GO" id="GO:0046872">
    <property type="term" value="F:metal ion binding"/>
    <property type="evidence" value="ECO:0007669"/>
    <property type="project" value="UniProtKB-UniRule"/>
</dbReference>
<feature type="binding site" evidence="15">
    <location>
        <position position="76"/>
    </location>
    <ligand>
        <name>Ca(2+)</name>
        <dbReference type="ChEBI" id="CHEBI:29108"/>
        <label>1</label>
    </ligand>
</feature>
<evidence type="ECO:0000256" key="13">
    <source>
        <dbReference type="PIRSR" id="PIRSR600823-1"/>
    </source>
</evidence>
<dbReference type="Pfam" id="PF00141">
    <property type="entry name" value="peroxidase"/>
    <property type="match status" value="1"/>
</dbReference>
<feature type="signal peptide" evidence="18">
    <location>
        <begin position="1"/>
        <end position="26"/>
    </location>
</feature>
<evidence type="ECO:0000313" key="21">
    <source>
        <dbReference type="Proteomes" id="UP000237105"/>
    </source>
</evidence>
<dbReference type="FunFam" id="1.10.520.10:FF:000001">
    <property type="entry name" value="Peroxidase"/>
    <property type="match status" value="1"/>
</dbReference>
<feature type="binding site" evidence="15">
    <location>
        <position position="194"/>
    </location>
    <ligand>
        <name>Ca(2+)</name>
        <dbReference type="ChEBI" id="CHEBI:29108"/>
        <label>2</label>
    </ligand>
</feature>
<feature type="binding site" evidence="14">
    <location>
        <position position="163"/>
    </location>
    <ligand>
        <name>substrate</name>
    </ligand>
</feature>
<feature type="binding site" evidence="15">
    <location>
        <position position="74"/>
    </location>
    <ligand>
        <name>Ca(2+)</name>
        <dbReference type="ChEBI" id="CHEBI:29108"/>
        <label>1</label>
    </ligand>
</feature>
<dbReference type="PRINTS" id="PR00458">
    <property type="entry name" value="PEROXIDASE"/>
</dbReference>
<feature type="binding site" evidence="15">
    <location>
        <position position="69"/>
    </location>
    <ligand>
        <name>Ca(2+)</name>
        <dbReference type="ChEBI" id="CHEBI:29108"/>
        <label>1</label>
    </ligand>
</feature>
<keyword evidence="18" id="KW-0964">Secreted</keyword>
<comment type="cofactor">
    <cofactor evidence="15 18">
        <name>heme b</name>
        <dbReference type="ChEBI" id="CHEBI:60344"/>
    </cofactor>
    <text evidence="15 18">Binds 1 heme b (iron(II)-protoporphyrin IX) group per subunit.</text>
</comment>
<comment type="similarity">
    <text evidence="18">Belongs to the peroxidase family. Classical plant (class III) peroxidase subfamily.</text>
</comment>
<evidence type="ECO:0000256" key="10">
    <source>
        <dbReference type="ARBA" id="ARBA00023004"/>
    </source>
</evidence>
<protein>
    <recommendedName>
        <fullName evidence="4 18">Peroxidase</fullName>
        <ecNumber evidence="4 18">1.11.1.7</ecNumber>
    </recommendedName>
</protein>
<dbReference type="PRINTS" id="PR00461">
    <property type="entry name" value="PLPEROXIDASE"/>
</dbReference>
<evidence type="ECO:0000256" key="14">
    <source>
        <dbReference type="PIRSR" id="PIRSR600823-2"/>
    </source>
</evidence>
<keyword evidence="11 17" id="KW-1015">Disulfide bond</keyword>
<keyword evidence="5 18" id="KW-0575">Peroxidase</keyword>
<evidence type="ECO:0000256" key="7">
    <source>
        <dbReference type="ARBA" id="ARBA00022723"/>
    </source>
</evidence>
<feature type="binding site" evidence="15">
    <location>
        <position position="252"/>
    </location>
    <ligand>
        <name>Ca(2+)</name>
        <dbReference type="ChEBI" id="CHEBI:29108"/>
        <label>2</label>
    </ligand>
</feature>
<dbReference type="EMBL" id="JXTB01000053">
    <property type="protein sequence ID" value="PON69938.1"/>
    <property type="molecule type" value="Genomic_DNA"/>
</dbReference>
<name>A0A2P5D9H7_PARAD</name>
<feature type="domain" description="Plant heme peroxidase family profile" evidence="19">
    <location>
        <begin position="27"/>
        <end position="322"/>
    </location>
</feature>
<evidence type="ECO:0000256" key="15">
    <source>
        <dbReference type="PIRSR" id="PIRSR600823-3"/>
    </source>
</evidence>
<dbReference type="Gene3D" id="1.10.520.10">
    <property type="match status" value="1"/>
</dbReference>
<evidence type="ECO:0000256" key="12">
    <source>
        <dbReference type="ARBA" id="ARBA00023180"/>
    </source>
</evidence>
<dbReference type="AlphaFoldDB" id="A0A2P5D9H7"/>
<sequence length="322" mass="35202">MATFSPKHILYLTTLLLVTIVPQSKAALNANYYSQTCPQAEKIILQTVYNASIFDPKVPARLLRMFFHDCFIRGCDASLLLDSTAGNQAEKDGPPNISIASFYVIDDAKTKLEAACPGTVSCADIVAIAARDVVTISGGPYWNVLKGRKDGRVSNASETVNLPAPVFNVSQLIQSFSKRGLGVKDLVALSGGHTIGFSHCSSFESRVKNFSLAHDIDPSLNVEFAQELRKKCPKPRNKNAGQLLDSTSSTFDNDYYKRLLESKGVFGTDQALADDFRTRGTVESFAKDQSLFFREFAASMIKLGNVGVIENGLVRLKCRLVN</sequence>
<feature type="binding site" evidence="15">
    <location>
        <position position="78"/>
    </location>
    <ligand>
        <name>Ca(2+)</name>
        <dbReference type="ChEBI" id="CHEBI:29108"/>
        <label>1</label>
    </ligand>
</feature>
<dbReference type="SUPFAM" id="SSF48113">
    <property type="entry name" value="Heme-dependent peroxidases"/>
    <property type="match status" value="1"/>
</dbReference>
<keyword evidence="10 15" id="KW-0408">Iron</keyword>
<comment type="similarity">
    <text evidence="3">Belongs to the peroxidase family. Ascorbate peroxidase subfamily.</text>
</comment>
<feature type="disulfide bond" evidence="17">
    <location>
        <begin position="200"/>
        <end position="232"/>
    </location>
</feature>
<evidence type="ECO:0000256" key="17">
    <source>
        <dbReference type="PIRSR" id="PIRSR600823-5"/>
    </source>
</evidence>
<keyword evidence="6 18" id="KW-0349">Heme</keyword>
<feature type="binding site" evidence="15">
    <location>
        <position position="245"/>
    </location>
    <ligand>
        <name>Ca(2+)</name>
        <dbReference type="ChEBI" id="CHEBI:29108"/>
        <label>2</label>
    </ligand>
</feature>
<reference evidence="21" key="1">
    <citation type="submission" date="2016-06" db="EMBL/GenBank/DDBJ databases">
        <title>Parallel loss of symbiosis genes in relatives of nitrogen-fixing non-legume Parasponia.</title>
        <authorList>
            <person name="Van Velzen R."/>
            <person name="Holmer R."/>
            <person name="Bu F."/>
            <person name="Rutten L."/>
            <person name="Van Zeijl A."/>
            <person name="Liu W."/>
            <person name="Santuari L."/>
            <person name="Cao Q."/>
            <person name="Sharma T."/>
            <person name="Shen D."/>
            <person name="Roswanjaya Y."/>
            <person name="Wardhani T."/>
            <person name="Kalhor M.S."/>
            <person name="Jansen J."/>
            <person name="Van den Hoogen J."/>
            <person name="Gungor B."/>
            <person name="Hartog M."/>
            <person name="Hontelez J."/>
            <person name="Verver J."/>
            <person name="Yang W.-C."/>
            <person name="Schijlen E."/>
            <person name="Repin R."/>
            <person name="Schilthuizen M."/>
            <person name="Schranz E."/>
            <person name="Heidstra R."/>
            <person name="Miyata K."/>
            <person name="Fedorova E."/>
            <person name="Kohlen W."/>
            <person name="Bisseling T."/>
            <person name="Smit S."/>
            <person name="Geurts R."/>
        </authorList>
    </citation>
    <scope>NUCLEOTIDE SEQUENCE [LARGE SCALE GENOMIC DNA]</scope>
    <source>
        <strain evidence="21">cv. WU1-14</strain>
    </source>
</reference>
<dbReference type="EC" id="1.11.1.7" evidence="4 18"/>
<keyword evidence="18" id="KW-0376">Hydrogen peroxide</keyword>
<evidence type="ECO:0000256" key="1">
    <source>
        <dbReference type="ARBA" id="ARBA00000189"/>
    </source>
</evidence>
<dbReference type="PROSITE" id="PS00435">
    <property type="entry name" value="PEROXIDASE_1"/>
    <property type="match status" value="1"/>
</dbReference>
<dbReference type="InterPro" id="IPR019793">
    <property type="entry name" value="Peroxidases_heam-ligand_BS"/>
</dbReference>
<organism evidence="20 21">
    <name type="scientific">Parasponia andersonii</name>
    <name type="common">Sponia andersonii</name>
    <dbReference type="NCBI Taxonomy" id="3476"/>
    <lineage>
        <taxon>Eukaryota</taxon>
        <taxon>Viridiplantae</taxon>
        <taxon>Streptophyta</taxon>
        <taxon>Embryophyta</taxon>
        <taxon>Tracheophyta</taxon>
        <taxon>Spermatophyta</taxon>
        <taxon>Magnoliopsida</taxon>
        <taxon>eudicotyledons</taxon>
        <taxon>Gunneridae</taxon>
        <taxon>Pentapetalae</taxon>
        <taxon>rosids</taxon>
        <taxon>fabids</taxon>
        <taxon>Rosales</taxon>
        <taxon>Cannabaceae</taxon>
        <taxon>Parasponia</taxon>
    </lineage>
</organism>
<evidence type="ECO:0000256" key="18">
    <source>
        <dbReference type="RuleBase" id="RU362060"/>
    </source>
</evidence>
<evidence type="ECO:0000256" key="4">
    <source>
        <dbReference type="ARBA" id="ARBA00012313"/>
    </source>
</evidence>
<gene>
    <name evidence="20" type="ORF">PanWU01x14_084020</name>
</gene>
<dbReference type="Gene3D" id="1.10.420.10">
    <property type="entry name" value="Peroxidase, domain 2"/>
    <property type="match status" value="1"/>
</dbReference>
<dbReference type="GO" id="GO:0042744">
    <property type="term" value="P:hydrogen peroxide catabolic process"/>
    <property type="evidence" value="ECO:0007669"/>
    <property type="project" value="UniProtKB-KW"/>
</dbReference>
<dbReference type="InterPro" id="IPR002016">
    <property type="entry name" value="Haem_peroxidase"/>
</dbReference>
<dbReference type="GO" id="GO:0006979">
    <property type="term" value="P:response to oxidative stress"/>
    <property type="evidence" value="ECO:0007669"/>
    <property type="project" value="UniProtKB-UniRule"/>
</dbReference>
<evidence type="ECO:0000313" key="20">
    <source>
        <dbReference type="EMBL" id="PON69938.1"/>
    </source>
</evidence>
<dbReference type="GO" id="GO:0020037">
    <property type="term" value="F:heme binding"/>
    <property type="evidence" value="ECO:0007669"/>
    <property type="project" value="UniProtKB-UniRule"/>
</dbReference>
<dbReference type="CDD" id="cd00693">
    <property type="entry name" value="secretory_peroxidase"/>
    <property type="match status" value="1"/>
</dbReference>
<keyword evidence="21" id="KW-1185">Reference proteome</keyword>
<dbReference type="InterPro" id="IPR033905">
    <property type="entry name" value="Secretory_peroxidase"/>
</dbReference>
<comment type="caution">
    <text evidence="20">The sequence shown here is derived from an EMBL/GenBank/DDBJ whole genome shotgun (WGS) entry which is preliminary data.</text>
</comment>
<feature type="disulfide bond" evidence="17">
    <location>
        <begin position="70"/>
        <end position="75"/>
    </location>
</feature>
<evidence type="ECO:0000259" key="19">
    <source>
        <dbReference type="PROSITE" id="PS50873"/>
    </source>
</evidence>
<keyword evidence="12" id="KW-0325">Glycoprotein</keyword>
<dbReference type="PANTHER" id="PTHR31235">
    <property type="entry name" value="PEROXIDASE 25-RELATED"/>
    <property type="match status" value="1"/>
</dbReference>
<dbReference type="GO" id="GO:0140825">
    <property type="term" value="F:lactoperoxidase activity"/>
    <property type="evidence" value="ECO:0007669"/>
    <property type="project" value="UniProtKB-EC"/>
</dbReference>
<accession>A0A2P5D9H7</accession>
<dbReference type="PROSITE" id="PS50873">
    <property type="entry name" value="PEROXIDASE_4"/>
    <property type="match status" value="1"/>
</dbReference>